<keyword evidence="13" id="KW-1185">Reference proteome</keyword>
<evidence type="ECO:0000256" key="2">
    <source>
        <dbReference type="ARBA" id="ARBA00009809"/>
    </source>
</evidence>
<evidence type="ECO:0000313" key="12">
    <source>
        <dbReference type="EMBL" id="RXI07407.1"/>
    </source>
</evidence>
<feature type="domain" description="SUEL-type lectin" evidence="11">
    <location>
        <begin position="743"/>
        <end position="828"/>
    </location>
</feature>
<dbReference type="FunFam" id="2.60.120.740:FF:000002">
    <property type="entry name" value="Beta-galactosidase"/>
    <property type="match status" value="1"/>
</dbReference>
<evidence type="ECO:0000256" key="9">
    <source>
        <dbReference type="SAM" id="MobiDB-lite"/>
    </source>
</evidence>
<dbReference type="Pfam" id="PF02140">
    <property type="entry name" value="SUEL_Lectin"/>
    <property type="match status" value="1"/>
</dbReference>
<dbReference type="InterPro" id="IPR000922">
    <property type="entry name" value="Lectin_gal-bd_dom"/>
</dbReference>
<dbReference type="InterPro" id="IPR048913">
    <property type="entry name" value="BetaGal_gal-bd"/>
</dbReference>
<dbReference type="FunFam" id="2.60.120.260:FF:000061">
    <property type="entry name" value="Beta-galactosidase"/>
    <property type="match status" value="1"/>
</dbReference>
<evidence type="ECO:0000259" key="11">
    <source>
        <dbReference type="PROSITE" id="PS50228"/>
    </source>
</evidence>
<dbReference type="PANTHER" id="PTHR23421">
    <property type="entry name" value="BETA-GALACTOSIDASE RELATED"/>
    <property type="match status" value="1"/>
</dbReference>
<evidence type="ECO:0000256" key="3">
    <source>
        <dbReference type="ARBA" id="ARBA00012756"/>
    </source>
</evidence>
<dbReference type="InterPro" id="IPR043159">
    <property type="entry name" value="Lectin_gal-bd_sf"/>
</dbReference>
<dbReference type="Pfam" id="PF21467">
    <property type="entry name" value="BetaGal_gal-bd"/>
    <property type="match status" value="2"/>
</dbReference>
<comment type="caution">
    <text evidence="12">The sequence shown here is derived from an EMBL/GenBank/DDBJ whole genome shotgun (WGS) entry which is preliminary data.</text>
</comment>
<comment type="similarity">
    <text evidence="2 8">Belongs to the glycosyl hydrolase 35 family.</text>
</comment>
<dbReference type="InterPro" id="IPR008979">
    <property type="entry name" value="Galactose-bd-like_sf"/>
</dbReference>
<evidence type="ECO:0000256" key="8">
    <source>
        <dbReference type="RuleBase" id="RU003679"/>
    </source>
</evidence>
<feature type="compositionally biased region" description="Polar residues" evidence="9">
    <location>
        <begin position="830"/>
        <end position="846"/>
    </location>
</feature>
<dbReference type="EC" id="3.2.1.23" evidence="3 7"/>
<dbReference type="InterPro" id="IPR031330">
    <property type="entry name" value="Gly_Hdrlase_35_cat"/>
</dbReference>
<protein>
    <recommendedName>
        <fullName evidence="3 7">Beta-galactosidase</fullName>
        <ecNumber evidence="3 7">3.2.1.23</ecNumber>
    </recommendedName>
</protein>
<accession>A0A498KIW9</accession>
<comment type="catalytic activity">
    <reaction evidence="1 7">
        <text>Hydrolysis of terminal non-reducing beta-D-galactose residues in beta-D-galactosides.</text>
        <dbReference type="EC" id="3.2.1.23"/>
    </reaction>
</comment>
<keyword evidence="4 10" id="KW-0732">Signal</keyword>
<dbReference type="FunFam" id="2.60.120.260:FF:000037">
    <property type="entry name" value="Beta-galactosidase"/>
    <property type="match status" value="1"/>
</dbReference>
<dbReference type="GO" id="GO:0005975">
    <property type="term" value="P:carbohydrate metabolic process"/>
    <property type="evidence" value="ECO:0007669"/>
    <property type="project" value="InterPro"/>
</dbReference>
<evidence type="ECO:0000256" key="10">
    <source>
        <dbReference type="SAM" id="SignalP"/>
    </source>
</evidence>
<dbReference type="Proteomes" id="UP000290289">
    <property type="component" value="Chromosome 2"/>
</dbReference>
<dbReference type="FunFam" id="3.20.20.80:FF:000021">
    <property type="entry name" value="Beta-galactosidase"/>
    <property type="match status" value="1"/>
</dbReference>
<dbReference type="PRINTS" id="PR00742">
    <property type="entry name" value="GLHYDRLASE35"/>
</dbReference>
<organism evidence="12 13">
    <name type="scientific">Malus domestica</name>
    <name type="common">Apple</name>
    <name type="synonym">Pyrus malus</name>
    <dbReference type="NCBI Taxonomy" id="3750"/>
    <lineage>
        <taxon>Eukaryota</taxon>
        <taxon>Viridiplantae</taxon>
        <taxon>Streptophyta</taxon>
        <taxon>Embryophyta</taxon>
        <taxon>Tracheophyta</taxon>
        <taxon>Spermatophyta</taxon>
        <taxon>Magnoliopsida</taxon>
        <taxon>eudicotyledons</taxon>
        <taxon>Gunneridae</taxon>
        <taxon>Pentapetalae</taxon>
        <taxon>rosids</taxon>
        <taxon>fabids</taxon>
        <taxon>Rosales</taxon>
        <taxon>Rosaceae</taxon>
        <taxon>Amygdaloideae</taxon>
        <taxon>Maleae</taxon>
        <taxon>Malus</taxon>
    </lineage>
</organism>
<dbReference type="Gene3D" id="3.20.20.80">
    <property type="entry name" value="Glycosidases"/>
    <property type="match status" value="1"/>
</dbReference>
<feature type="signal peptide" evidence="10">
    <location>
        <begin position="1"/>
        <end position="26"/>
    </location>
</feature>
<dbReference type="STRING" id="3750.A0A498KIW9"/>
<dbReference type="EMBL" id="RDQH01000328">
    <property type="protein sequence ID" value="RXI07407.1"/>
    <property type="molecule type" value="Genomic_DNA"/>
</dbReference>
<dbReference type="Gene3D" id="2.60.120.740">
    <property type="match status" value="1"/>
</dbReference>
<evidence type="ECO:0000256" key="5">
    <source>
        <dbReference type="ARBA" id="ARBA00022801"/>
    </source>
</evidence>
<dbReference type="SUPFAM" id="SSF49785">
    <property type="entry name" value="Galactose-binding domain-like"/>
    <property type="match status" value="2"/>
</dbReference>
<dbReference type="PROSITE" id="PS50228">
    <property type="entry name" value="SUEL_LECTIN"/>
    <property type="match status" value="1"/>
</dbReference>
<dbReference type="CDD" id="cd22842">
    <property type="entry name" value="Gal_Rha_Lectin_BGal"/>
    <property type="match status" value="1"/>
</dbReference>
<dbReference type="GO" id="GO:0004565">
    <property type="term" value="F:beta-galactosidase activity"/>
    <property type="evidence" value="ECO:0007669"/>
    <property type="project" value="UniProtKB-EC"/>
</dbReference>
<evidence type="ECO:0000256" key="6">
    <source>
        <dbReference type="ARBA" id="ARBA00023295"/>
    </source>
</evidence>
<feature type="region of interest" description="Disordered" evidence="9">
    <location>
        <begin position="830"/>
        <end position="869"/>
    </location>
</feature>
<proteinExistence type="inferred from homology"/>
<dbReference type="InterPro" id="IPR019801">
    <property type="entry name" value="Glyco_hydro_35_CS"/>
</dbReference>
<name>A0A498KIW9_MALDO</name>
<dbReference type="InterPro" id="IPR017853">
    <property type="entry name" value="GH"/>
</dbReference>
<dbReference type="PROSITE" id="PS01182">
    <property type="entry name" value="GLYCOSYL_HYDROL_F35"/>
    <property type="match status" value="1"/>
</dbReference>
<keyword evidence="5 7" id="KW-0378">Hydrolase</keyword>
<evidence type="ECO:0000313" key="13">
    <source>
        <dbReference type="Proteomes" id="UP000290289"/>
    </source>
</evidence>
<evidence type="ECO:0000256" key="4">
    <source>
        <dbReference type="ARBA" id="ARBA00022729"/>
    </source>
</evidence>
<keyword evidence="6 7" id="KW-0326">Glycosidase</keyword>
<dbReference type="Pfam" id="PF01301">
    <property type="entry name" value="Glyco_hydro_35"/>
    <property type="match status" value="1"/>
</dbReference>
<dbReference type="Gene3D" id="2.60.120.260">
    <property type="entry name" value="Galactose-binding domain-like"/>
    <property type="match status" value="2"/>
</dbReference>
<dbReference type="AlphaFoldDB" id="A0A498KIW9"/>
<evidence type="ECO:0000256" key="7">
    <source>
        <dbReference type="RuleBase" id="RU000675"/>
    </source>
</evidence>
<sequence>METNSVSKLGFFLGLFLLLGFQLVHCTVTYDRKAIVINGQRRILISGSIHYPRSTPEMWEDLIQKAKEGGLDVVETYVFWNVHEPTPGNYNFEGRYDLVRFLKTIQNAGLYAHLRIGPYVCAEWNNGGFPVWLKYVPGISFRTDNEPFKRAMQGFTEKIVRLMKSENLFESQGGPIILSQIENEYGAQSKLLGAAGHNYITWAAEMAVGLDTGVPWVMCKEEDAPDPVINTCNGFYCDSFSPNQPYKPTIWTETWSGWFTEFGGPIHQRPVQDLAYAVARFIQKGGSFVNYYMYHGGTNFGRTAGGPFITTSYDYDAPLDEYGLIRQPKYGHLKELHKAIKMCERALVSADPIITSLGSFQQAHVYTSESGDCSAFLSNHDSNSAARVMFNNMHYNLPPWSISILPDCRNVVFNTAKVGVQTSQMQMLPTNIPMLSWESYDEDLTSLDDSSTLTAPGLLEQINVTRDSTDYLWYITSVDIASSESFLRGGELPTLIVQSTGHAVHIFINGQLTGSAFGTRQSRRFTYTGKVNLRAGTNRIALLSIAVGLPNVGGHFEAWNTGILGPVALHGLDQGKWDLSWQKWTYQVGLKGEAMNLASPNDFSSVEWMSGSLIAQKQQPLTWHKTIFNEPEGNEPLALDLEGMGKGQIWINGQSIGRYWTAFANGNCNGCSYAGGFRPTNYHVPRSWLKPTQNLLVLFEELGGDPSRISLVKRAVSSVCSEVAEYHPTIKNWHIESYGKVEDFHSPKVHLRCNPGQAISSIKFASFGTPLGTCGSYQQGTCHATTSYSVLQKKCIGKQRCAVTISNSNFGDPCPNVLKRLSVEAVCAPTTSTNMEPNSRDTSGFGNSDPRGSQAPVPGLLTGYMGTGK</sequence>
<reference evidence="12 13" key="1">
    <citation type="submission" date="2018-10" db="EMBL/GenBank/DDBJ databases">
        <title>A high-quality apple genome assembly.</title>
        <authorList>
            <person name="Hu J."/>
        </authorList>
    </citation>
    <scope>NUCLEOTIDE SEQUENCE [LARGE SCALE GENOMIC DNA]</scope>
    <source>
        <strain evidence="13">cv. HFTH1</strain>
        <tissue evidence="12">Young leaf</tissue>
    </source>
</reference>
<dbReference type="FunFam" id="2.60.120.260:FF:000142">
    <property type="entry name" value="Beta-galactosidase"/>
    <property type="match status" value="1"/>
</dbReference>
<dbReference type="SUPFAM" id="SSF51445">
    <property type="entry name" value="(Trans)glycosidases"/>
    <property type="match status" value="1"/>
</dbReference>
<feature type="chain" id="PRO_5019819159" description="Beta-galactosidase" evidence="10">
    <location>
        <begin position="27"/>
        <end position="869"/>
    </location>
</feature>
<evidence type="ECO:0000256" key="1">
    <source>
        <dbReference type="ARBA" id="ARBA00001412"/>
    </source>
</evidence>
<dbReference type="Pfam" id="PF17834">
    <property type="entry name" value="GHD"/>
    <property type="match status" value="1"/>
</dbReference>
<dbReference type="GO" id="GO:0030246">
    <property type="term" value="F:carbohydrate binding"/>
    <property type="evidence" value="ECO:0007669"/>
    <property type="project" value="InterPro"/>
</dbReference>
<dbReference type="InterPro" id="IPR001944">
    <property type="entry name" value="Glycoside_Hdrlase_35"/>
</dbReference>
<dbReference type="InterPro" id="IPR041392">
    <property type="entry name" value="GHD"/>
</dbReference>
<gene>
    <name evidence="12" type="ORF">DVH24_026543</name>
</gene>